<evidence type="ECO:0000313" key="9">
    <source>
        <dbReference type="Proteomes" id="UP000030759"/>
    </source>
</evidence>
<evidence type="ECO:0000259" key="7">
    <source>
        <dbReference type="Pfam" id="PF01273"/>
    </source>
</evidence>
<evidence type="ECO:0000256" key="5">
    <source>
        <dbReference type="ARBA" id="ARBA00023157"/>
    </source>
</evidence>
<dbReference type="PANTHER" id="PTHR47145">
    <property type="entry name" value="BPI FOLD-CONTAINING FAMILY A MEMBER 2"/>
    <property type="match status" value="1"/>
</dbReference>
<evidence type="ECO:0000256" key="1">
    <source>
        <dbReference type="ARBA" id="ARBA00004613"/>
    </source>
</evidence>
<evidence type="ECO:0000256" key="3">
    <source>
        <dbReference type="ARBA" id="ARBA00022525"/>
    </source>
</evidence>
<evidence type="ECO:0000313" key="8">
    <source>
        <dbReference type="EMBL" id="ERE71003.1"/>
    </source>
</evidence>
<evidence type="ECO:0000256" key="4">
    <source>
        <dbReference type="ARBA" id="ARBA00022729"/>
    </source>
</evidence>
<proteinExistence type="inferred from homology"/>
<dbReference type="EMBL" id="KE681009">
    <property type="protein sequence ID" value="ERE71003.1"/>
    <property type="molecule type" value="Genomic_DNA"/>
</dbReference>
<evidence type="ECO:0000256" key="2">
    <source>
        <dbReference type="ARBA" id="ARBA00009020"/>
    </source>
</evidence>
<reference evidence="9" key="1">
    <citation type="journal article" date="2013" name="Nat. Biotechnol.">
        <title>Chinese hamster genome sequenced from sorted chromosomes.</title>
        <authorList>
            <person name="Brinkrolf K."/>
            <person name="Rupp O."/>
            <person name="Laux H."/>
            <person name="Kollin F."/>
            <person name="Ernst W."/>
            <person name="Linke B."/>
            <person name="Kofler R."/>
            <person name="Romand S."/>
            <person name="Hesse F."/>
            <person name="Budach W.E."/>
            <person name="Galosy S."/>
            <person name="Muller D."/>
            <person name="Noll T."/>
            <person name="Wienberg J."/>
            <person name="Jostock T."/>
            <person name="Leonard M."/>
            <person name="Grillari J."/>
            <person name="Tauch A."/>
            <person name="Goesmann A."/>
            <person name="Helk B."/>
            <person name="Mott J.E."/>
            <person name="Puhler A."/>
            <person name="Borth N."/>
        </authorList>
    </citation>
    <scope>NUCLEOTIDE SEQUENCE [LARGE SCALE GENOMIC DNA]</scope>
    <source>
        <strain evidence="9">17A/GY</strain>
    </source>
</reference>
<dbReference type="GO" id="GO:0030141">
    <property type="term" value="C:secretory granule"/>
    <property type="evidence" value="ECO:0007669"/>
    <property type="project" value="TreeGrafter"/>
</dbReference>
<dbReference type="PANTHER" id="PTHR47145:SF1">
    <property type="entry name" value="BPI FOLD-CONTAINING FAMILY A MEMBER 2"/>
    <property type="match status" value="1"/>
</dbReference>
<dbReference type="AlphaFoldDB" id="A0A061I1U3"/>
<sequence length="235" mass="25540">MFQLGSLVVLCSLLTGTSASTLGNIGSDQNNLNIMNSVCGNDPQNMKLNLGLLQKTTDWLLAKNTILGAFNMLELDNLKVLSSQNVLRLQNNEFRILDLQAGLSSDGKGMDMNMPLIVNASLFLPRFGSRGDFSVSFSITTSLTVKTDAQTGLPILAIGKCRIDAEKVTFSLLDRTKAYANLPLKVSAGILNFVAEEFVINEICPMFQSLLSNLNINLIQDLLSNPQRGQLPVSI</sequence>
<dbReference type="Gene3D" id="3.15.10.10">
    <property type="entry name" value="Bactericidal permeability-increasing protein, domain 1"/>
    <property type="match status" value="1"/>
</dbReference>
<organism evidence="8 9">
    <name type="scientific">Cricetulus griseus</name>
    <name type="common">Chinese hamster</name>
    <name type="synonym">Cricetulus barabensis griseus</name>
    <dbReference type="NCBI Taxonomy" id="10029"/>
    <lineage>
        <taxon>Eukaryota</taxon>
        <taxon>Metazoa</taxon>
        <taxon>Chordata</taxon>
        <taxon>Craniata</taxon>
        <taxon>Vertebrata</taxon>
        <taxon>Euteleostomi</taxon>
        <taxon>Mammalia</taxon>
        <taxon>Eutheria</taxon>
        <taxon>Euarchontoglires</taxon>
        <taxon>Glires</taxon>
        <taxon>Rodentia</taxon>
        <taxon>Myomorpha</taxon>
        <taxon>Muroidea</taxon>
        <taxon>Cricetidae</taxon>
        <taxon>Cricetinae</taxon>
        <taxon>Cricetulus</taxon>
    </lineage>
</organism>
<evidence type="ECO:0000256" key="6">
    <source>
        <dbReference type="SAM" id="SignalP"/>
    </source>
</evidence>
<dbReference type="Proteomes" id="UP000030759">
    <property type="component" value="Unassembled WGS sequence"/>
</dbReference>
<feature type="chain" id="PRO_5001600447" evidence="6">
    <location>
        <begin position="20"/>
        <end position="235"/>
    </location>
</feature>
<keyword evidence="3" id="KW-0964">Secreted</keyword>
<protein>
    <submittedName>
        <fullName evidence="8">Parotid secretory protein</fullName>
    </submittedName>
</protein>
<dbReference type="SUPFAM" id="SSF55394">
    <property type="entry name" value="Bactericidal permeability-increasing protein, BPI"/>
    <property type="match status" value="1"/>
</dbReference>
<feature type="signal peptide" evidence="6">
    <location>
        <begin position="1"/>
        <end position="19"/>
    </location>
</feature>
<comment type="similarity">
    <text evidence="2">Belongs to the BPI/LBP/Plunc superfamily. Plunc family.</text>
</comment>
<comment type="subcellular location">
    <subcellularLocation>
        <location evidence="1">Secreted</location>
    </subcellularLocation>
</comment>
<feature type="domain" description="Lipid-binding serum glycoprotein N-terminal" evidence="7">
    <location>
        <begin position="53"/>
        <end position="214"/>
    </location>
</feature>
<name>A0A061I1U3_CRIGR</name>
<keyword evidence="4 6" id="KW-0732">Signal</keyword>
<dbReference type="InterPro" id="IPR017943">
    <property type="entry name" value="Bactericidal_perm-incr_a/b_dom"/>
</dbReference>
<gene>
    <name evidence="8" type="ORF">H671_6g16074</name>
</gene>
<accession>A0A061I1U3</accession>
<dbReference type="GO" id="GO:0070062">
    <property type="term" value="C:extracellular exosome"/>
    <property type="evidence" value="ECO:0007669"/>
    <property type="project" value="TreeGrafter"/>
</dbReference>
<dbReference type="GO" id="GO:0001530">
    <property type="term" value="F:lipopolysaccharide binding"/>
    <property type="evidence" value="ECO:0007669"/>
    <property type="project" value="TreeGrafter"/>
</dbReference>
<keyword evidence="5" id="KW-1015">Disulfide bond</keyword>
<dbReference type="InterPro" id="IPR052507">
    <property type="entry name" value="BPI_fold-antibacterial"/>
</dbReference>
<dbReference type="InterPro" id="IPR017942">
    <property type="entry name" value="Lipid-bd_serum_glycop_N"/>
</dbReference>
<dbReference type="Pfam" id="PF01273">
    <property type="entry name" value="LBP_BPI_CETP"/>
    <property type="match status" value="1"/>
</dbReference>